<accession>A0A1B8NXE1</accession>
<dbReference type="PATRIC" id="fig|2746.7.peg.3834"/>
<feature type="transmembrane region" description="Helical" evidence="1">
    <location>
        <begin position="59"/>
        <end position="77"/>
    </location>
</feature>
<evidence type="ECO:0000313" key="3">
    <source>
        <dbReference type="Proteomes" id="UP000092504"/>
    </source>
</evidence>
<dbReference type="OMA" id="HAGYSIM"/>
<proteinExistence type="predicted"/>
<keyword evidence="1" id="KW-0812">Transmembrane</keyword>
<reference evidence="2 3" key="1">
    <citation type="submission" date="2016-06" db="EMBL/GenBank/DDBJ databases">
        <title>Genome sequence of halotolerant plant growth promoting strain of Halomonas elongata HEK1 isolated from salterns of Rann of Kutch, Gujarat, India.</title>
        <authorList>
            <person name="Gaba S."/>
            <person name="Singh R.N."/>
            <person name="Abrol S."/>
            <person name="Kaushik R."/>
            <person name="Saxena A.K."/>
        </authorList>
    </citation>
    <scope>NUCLEOTIDE SEQUENCE [LARGE SCALE GENOMIC DNA]</scope>
    <source>
        <strain evidence="2 3">HEK1</strain>
    </source>
</reference>
<feature type="transmembrane region" description="Helical" evidence="1">
    <location>
        <begin position="28"/>
        <end position="47"/>
    </location>
</feature>
<comment type="caution">
    <text evidence="2">The sequence shown here is derived from an EMBL/GenBank/DDBJ whole genome shotgun (WGS) entry which is preliminary data.</text>
</comment>
<dbReference type="EMBL" id="MAJD01000002">
    <property type="protein sequence ID" value="OBX34669.1"/>
    <property type="molecule type" value="Genomic_DNA"/>
</dbReference>
<gene>
    <name evidence="2" type="ORF">A8U91_03727</name>
</gene>
<keyword evidence="1" id="KW-0472">Membrane</keyword>
<evidence type="ECO:0000256" key="1">
    <source>
        <dbReference type="SAM" id="Phobius"/>
    </source>
</evidence>
<sequence length="85" mass="9459">MRTLLILLIGIVAVWLLARYCPRAHRRPAAVAFSLVWLLACGWNLVIGLSHGYALGEELAIHAVLFVIPVGLAWWRLGRRVPPPP</sequence>
<dbReference type="GeneID" id="91011298"/>
<organism evidence="2 3">
    <name type="scientific">Halomonas elongata</name>
    <dbReference type="NCBI Taxonomy" id="2746"/>
    <lineage>
        <taxon>Bacteria</taxon>
        <taxon>Pseudomonadati</taxon>
        <taxon>Pseudomonadota</taxon>
        <taxon>Gammaproteobacteria</taxon>
        <taxon>Oceanospirillales</taxon>
        <taxon>Halomonadaceae</taxon>
        <taxon>Halomonas</taxon>
    </lineage>
</organism>
<dbReference type="AlphaFoldDB" id="A0A1B8NXE1"/>
<dbReference type="RefSeq" id="WP_013333653.1">
    <property type="nucleotide sequence ID" value="NZ_CP087224.1"/>
</dbReference>
<dbReference type="Proteomes" id="UP000092504">
    <property type="component" value="Unassembled WGS sequence"/>
</dbReference>
<keyword evidence="1" id="KW-1133">Transmembrane helix</keyword>
<protein>
    <submittedName>
        <fullName evidence="2">Uncharacterized protein</fullName>
    </submittedName>
</protein>
<evidence type="ECO:0000313" key="2">
    <source>
        <dbReference type="EMBL" id="OBX34669.1"/>
    </source>
</evidence>
<name>A0A1B8NXE1_HALEL</name>